<reference evidence="7" key="1">
    <citation type="journal article" date="2019" name="bioRxiv">
        <title>The Genome of the Zebra Mussel, Dreissena polymorpha: A Resource for Invasive Species Research.</title>
        <authorList>
            <person name="McCartney M.A."/>
            <person name="Auch B."/>
            <person name="Kono T."/>
            <person name="Mallez S."/>
            <person name="Zhang Y."/>
            <person name="Obille A."/>
            <person name="Becker A."/>
            <person name="Abrahante J.E."/>
            <person name="Garbe J."/>
            <person name="Badalamenti J.P."/>
            <person name="Herman A."/>
            <person name="Mangelson H."/>
            <person name="Liachko I."/>
            <person name="Sullivan S."/>
            <person name="Sone E.D."/>
            <person name="Koren S."/>
            <person name="Silverstein K.A.T."/>
            <person name="Beckman K.B."/>
            <person name="Gohl D.M."/>
        </authorList>
    </citation>
    <scope>NUCLEOTIDE SEQUENCE</scope>
    <source>
        <strain evidence="7">Duluth1</strain>
        <tissue evidence="7">Whole animal</tissue>
    </source>
</reference>
<keyword evidence="4 6" id="KW-1133">Transmembrane helix</keyword>
<gene>
    <name evidence="7" type="ORF">DPMN_084491</name>
</gene>
<dbReference type="InterPro" id="IPR044890">
    <property type="entry name" value="TMEM14_sf"/>
</dbReference>
<dbReference type="Proteomes" id="UP000828390">
    <property type="component" value="Unassembled WGS sequence"/>
</dbReference>
<evidence type="ECO:0000313" key="7">
    <source>
        <dbReference type="EMBL" id="KAH3697006.1"/>
    </source>
</evidence>
<dbReference type="AlphaFoldDB" id="A0A9D3YD82"/>
<comment type="subcellular location">
    <subcellularLocation>
        <location evidence="1">Membrane</location>
        <topology evidence="1">Multi-pass membrane protein</topology>
    </subcellularLocation>
</comment>
<comment type="similarity">
    <text evidence="2">Belongs to the TMEM14 family.</text>
</comment>
<organism evidence="7 8">
    <name type="scientific">Dreissena polymorpha</name>
    <name type="common">Zebra mussel</name>
    <name type="synonym">Mytilus polymorpha</name>
    <dbReference type="NCBI Taxonomy" id="45954"/>
    <lineage>
        <taxon>Eukaryota</taxon>
        <taxon>Metazoa</taxon>
        <taxon>Spiralia</taxon>
        <taxon>Lophotrochozoa</taxon>
        <taxon>Mollusca</taxon>
        <taxon>Bivalvia</taxon>
        <taxon>Autobranchia</taxon>
        <taxon>Heteroconchia</taxon>
        <taxon>Euheterodonta</taxon>
        <taxon>Imparidentia</taxon>
        <taxon>Neoheterodontei</taxon>
        <taxon>Myida</taxon>
        <taxon>Dreissenoidea</taxon>
        <taxon>Dreissenidae</taxon>
        <taxon>Dreissena</taxon>
    </lineage>
</organism>
<evidence type="ECO:0008006" key="9">
    <source>
        <dbReference type="Google" id="ProtNLM"/>
    </source>
</evidence>
<proteinExistence type="inferred from homology"/>
<keyword evidence="5 6" id="KW-0472">Membrane</keyword>
<dbReference type="FunFam" id="1.10.10.1740:FF:000002">
    <property type="entry name" value="Transmembrane protein 14C"/>
    <property type="match status" value="1"/>
</dbReference>
<dbReference type="PANTHER" id="PTHR12668">
    <property type="entry name" value="TRANSMEMBRANE PROTEIN 14, 15"/>
    <property type="match status" value="1"/>
</dbReference>
<feature type="transmembrane region" description="Helical" evidence="6">
    <location>
        <begin position="30"/>
        <end position="49"/>
    </location>
</feature>
<evidence type="ECO:0000256" key="3">
    <source>
        <dbReference type="ARBA" id="ARBA00022692"/>
    </source>
</evidence>
<dbReference type="GO" id="GO:0070453">
    <property type="term" value="P:regulation of heme biosynthetic process"/>
    <property type="evidence" value="ECO:0007669"/>
    <property type="project" value="TreeGrafter"/>
</dbReference>
<evidence type="ECO:0000313" key="8">
    <source>
        <dbReference type="Proteomes" id="UP000828390"/>
    </source>
</evidence>
<reference evidence="7" key="2">
    <citation type="submission" date="2020-11" db="EMBL/GenBank/DDBJ databases">
        <authorList>
            <person name="McCartney M.A."/>
            <person name="Auch B."/>
            <person name="Kono T."/>
            <person name="Mallez S."/>
            <person name="Becker A."/>
            <person name="Gohl D.M."/>
            <person name="Silverstein K.A.T."/>
            <person name="Koren S."/>
            <person name="Bechman K.B."/>
            <person name="Herman A."/>
            <person name="Abrahante J.E."/>
            <person name="Garbe J."/>
        </authorList>
    </citation>
    <scope>NUCLEOTIDE SEQUENCE</scope>
    <source>
        <strain evidence="7">Duluth1</strain>
        <tissue evidence="7">Whole animal</tissue>
    </source>
</reference>
<evidence type="ECO:0000256" key="4">
    <source>
        <dbReference type="ARBA" id="ARBA00022989"/>
    </source>
</evidence>
<dbReference type="EMBL" id="JAIWYP010000016">
    <property type="protein sequence ID" value="KAH3697006.1"/>
    <property type="molecule type" value="Genomic_DNA"/>
</dbReference>
<dbReference type="PANTHER" id="PTHR12668:SF43">
    <property type="entry name" value="TRANSMEMBRANE PROTEIN 14 HOMOLOG"/>
    <property type="match status" value="1"/>
</dbReference>
<evidence type="ECO:0000256" key="5">
    <source>
        <dbReference type="ARBA" id="ARBA00023136"/>
    </source>
</evidence>
<feature type="transmembrane region" description="Helical" evidence="6">
    <location>
        <begin position="6"/>
        <end position="23"/>
    </location>
</feature>
<keyword evidence="3 6" id="KW-0812">Transmembrane</keyword>
<dbReference type="GO" id="GO:0031966">
    <property type="term" value="C:mitochondrial membrane"/>
    <property type="evidence" value="ECO:0007669"/>
    <property type="project" value="TreeGrafter"/>
</dbReference>
<evidence type="ECO:0000256" key="2">
    <source>
        <dbReference type="ARBA" id="ARBA00007590"/>
    </source>
</evidence>
<feature type="transmembrane region" description="Helical" evidence="6">
    <location>
        <begin position="79"/>
        <end position="98"/>
    </location>
</feature>
<dbReference type="InterPro" id="IPR005349">
    <property type="entry name" value="TMEM14"/>
</dbReference>
<dbReference type="Pfam" id="PF03647">
    <property type="entry name" value="Tmemb_14"/>
    <property type="match status" value="1"/>
</dbReference>
<dbReference type="OrthoDB" id="5620at2759"/>
<name>A0A9D3YD82_DREPO</name>
<protein>
    <recommendedName>
        <fullName evidence="9">Transmembrane protein 14C</fullName>
    </recommendedName>
</protein>
<evidence type="ECO:0000256" key="6">
    <source>
        <dbReference type="SAM" id="Phobius"/>
    </source>
</evidence>
<keyword evidence="8" id="KW-1185">Reference proteome</keyword>
<evidence type="ECO:0000256" key="1">
    <source>
        <dbReference type="ARBA" id="ARBA00004141"/>
    </source>
</evidence>
<comment type="caution">
    <text evidence="7">The sequence shown here is derived from an EMBL/GenBank/DDBJ whole genome shotgun (WGS) entry which is preliminary data.</text>
</comment>
<dbReference type="Gene3D" id="1.10.10.1740">
    <property type="entry name" value="Transmembrane protein 14-like"/>
    <property type="match status" value="1"/>
</dbReference>
<accession>A0A9D3YD82</accession>
<sequence length="103" mass="10667">MPVDIVGFSYAVAVAAGGIVGYVKSASLPSLAAGLTFGSLAALGAYQTTQNPADVKVSLGTSATLMALMGYKFYNSQKFMPAGFVATLSLLVLMKSLYKTMNQ</sequence>